<protein>
    <submittedName>
        <fullName evidence="3">BON domain-containing protein</fullName>
    </submittedName>
</protein>
<evidence type="ECO:0000259" key="2">
    <source>
        <dbReference type="PROSITE" id="PS50914"/>
    </source>
</evidence>
<dbReference type="InterPro" id="IPR007055">
    <property type="entry name" value="BON_dom"/>
</dbReference>
<dbReference type="PANTHER" id="PTHR34606:SF16">
    <property type="entry name" value="BON DOMAIN-CONTAINING PROTEIN"/>
    <property type="match status" value="1"/>
</dbReference>
<reference evidence="3" key="1">
    <citation type="submission" date="2024-05" db="EMBL/GenBank/DDBJ databases">
        <authorList>
            <person name="Luo Y.-C."/>
            <person name="Nicholds J."/>
            <person name="Mortimer T."/>
            <person name="Maboni G."/>
        </authorList>
    </citation>
    <scope>NUCLEOTIDE SEQUENCE</scope>
    <source>
        <strain evidence="3">151836</strain>
    </source>
</reference>
<gene>
    <name evidence="3" type="ORF">ABRZ04_07945</name>
</gene>
<dbReference type="EMBL" id="CP158254">
    <property type="protein sequence ID" value="XDJ46281.1"/>
    <property type="molecule type" value="Genomic_DNA"/>
</dbReference>
<organism evidence="3">
    <name type="scientific">Castellaniella ginsengisoli</name>
    <dbReference type="NCBI Taxonomy" id="546114"/>
    <lineage>
        <taxon>Bacteria</taxon>
        <taxon>Pseudomonadati</taxon>
        <taxon>Pseudomonadota</taxon>
        <taxon>Betaproteobacteria</taxon>
        <taxon>Burkholderiales</taxon>
        <taxon>Alcaligenaceae</taxon>
        <taxon>Castellaniella</taxon>
    </lineage>
</organism>
<feature type="domain" description="BON" evidence="2">
    <location>
        <begin position="62"/>
        <end position="129"/>
    </location>
</feature>
<dbReference type="PANTHER" id="PTHR34606">
    <property type="entry name" value="BON DOMAIN-CONTAINING PROTEIN"/>
    <property type="match status" value="1"/>
</dbReference>
<keyword evidence="1" id="KW-0732">Signal</keyword>
<feature type="signal peptide" evidence="1">
    <location>
        <begin position="1"/>
        <end position="23"/>
    </location>
</feature>
<proteinExistence type="predicted"/>
<dbReference type="PROSITE" id="PS51257">
    <property type="entry name" value="PROKAR_LIPOPROTEIN"/>
    <property type="match status" value="1"/>
</dbReference>
<evidence type="ECO:0000256" key="1">
    <source>
        <dbReference type="SAM" id="SignalP"/>
    </source>
</evidence>
<feature type="chain" id="PRO_5044350020" evidence="1">
    <location>
        <begin position="24"/>
        <end position="129"/>
    </location>
</feature>
<dbReference type="Gene3D" id="3.30.1340.30">
    <property type="match status" value="1"/>
</dbReference>
<dbReference type="RefSeq" id="WP_368639163.1">
    <property type="nucleotide sequence ID" value="NZ_CP158254.1"/>
</dbReference>
<dbReference type="InterPro" id="IPR051686">
    <property type="entry name" value="Lipoprotein_DolP"/>
</dbReference>
<accession>A0AB39CWN7</accession>
<dbReference type="Pfam" id="PF04972">
    <property type="entry name" value="BON"/>
    <property type="match status" value="1"/>
</dbReference>
<sequence length="129" mass="13412">MIRSRYLSAWTLAVAVLALTACAAPNHSPYENVSGDEPGDVAVTGPSRYQGTQSGAMMINHQDAVINANVISAVSAVPGLRNSNLQVGTLHGVVSLRGTVDSRAAAESAVQAARQVPGVRSVNYDLQIL</sequence>
<dbReference type="AlphaFoldDB" id="A0AB39CWN7"/>
<evidence type="ECO:0000313" key="3">
    <source>
        <dbReference type="EMBL" id="XDJ46281.1"/>
    </source>
</evidence>
<name>A0AB39CWN7_9BURK</name>
<dbReference type="PROSITE" id="PS50914">
    <property type="entry name" value="BON"/>
    <property type="match status" value="1"/>
</dbReference>